<dbReference type="RefSeq" id="WP_126296400.1">
    <property type="nucleotide sequence ID" value="NZ_RXNR01000138.1"/>
</dbReference>
<reference evidence="2 3" key="1">
    <citation type="submission" date="2018-12" db="EMBL/GenBank/DDBJ databases">
        <authorList>
            <person name="Yu L."/>
        </authorList>
    </citation>
    <scope>NUCLEOTIDE SEQUENCE [LARGE SCALE GENOMIC DNA]</scope>
    <source>
        <strain evidence="2 3">S5H2222</strain>
    </source>
</reference>
<dbReference type="Pfam" id="PF10783">
    <property type="entry name" value="DUF2599"/>
    <property type="match status" value="1"/>
</dbReference>
<feature type="chain" id="PRO_5019275289" evidence="1">
    <location>
        <begin position="29"/>
        <end position="285"/>
    </location>
</feature>
<dbReference type="Proteomes" id="UP000276349">
    <property type="component" value="Unassembled WGS sequence"/>
</dbReference>
<sequence length="285" mass="32011">MKINFKRIATVSLASLIAFSAIQPAPLAAEKSIYSTINTEAGLEISFGEPTVNTTAFQAFSLFNSEVLLSKTEKVDNSLEQNITIKPTQVNSKINIPLEMNDDFYLVLGEDEYGNTNGAALIYDAEGTSVGVINSPVSDNPDLKVVDAEILDGQTIQLDLESTQEITEDSNLMIKATATYYKDYFYQTGQWVWRDNDLIALRLYPNSYLWSGTTNDQIIKSADSWNKVKAVHSGNSNWYNQSSLEDQYFCHYTFARQEYNWNLEPARPDVGTTKTIYHRCNAPTN</sequence>
<comment type="caution">
    <text evidence="2">The sequence shown here is derived from an EMBL/GenBank/DDBJ whole genome shotgun (WGS) entry which is preliminary data.</text>
</comment>
<feature type="signal peptide" evidence="1">
    <location>
        <begin position="1"/>
        <end position="28"/>
    </location>
</feature>
<name>A0A431UBB7_9BACI</name>
<accession>A0A431UBB7</accession>
<dbReference type="EMBL" id="RXNR01000138">
    <property type="protein sequence ID" value="RTQ86036.1"/>
    <property type="molecule type" value="Genomic_DNA"/>
</dbReference>
<proteinExistence type="predicted"/>
<keyword evidence="1" id="KW-0732">Signal</keyword>
<organism evidence="2 3">
    <name type="scientific">Lysinibacillus telephonicus</name>
    <dbReference type="NCBI Taxonomy" id="1714840"/>
    <lineage>
        <taxon>Bacteria</taxon>
        <taxon>Bacillati</taxon>
        <taxon>Bacillota</taxon>
        <taxon>Bacilli</taxon>
        <taxon>Bacillales</taxon>
        <taxon>Bacillaceae</taxon>
        <taxon>Lysinibacillus</taxon>
    </lineage>
</organism>
<dbReference type="OrthoDB" id="3035260at2"/>
<evidence type="ECO:0000256" key="1">
    <source>
        <dbReference type="SAM" id="SignalP"/>
    </source>
</evidence>
<protein>
    <submittedName>
        <fullName evidence="2">DUF2599 domain-containing protein</fullName>
    </submittedName>
</protein>
<evidence type="ECO:0000313" key="3">
    <source>
        <dbReference type="Proteomes" id="UP000276349"/>
    </source>
</evidence>
<keyword evidence="3" id="KW-1185">Reference proteome</keyword>
<dbReference type="AlphaFoldDB" id="A0A431UBB7"/>
<evidence type="ECO:0000313" key="2">
    <source>
        <dbReference type="EMBL" id="RTQ86036.1"/>
    </source>
</evidence>
<gene>
    <name evidence="2" type="ORF">EKG35_20450</name>
</gene>
<dbReference type="InterPro" id="IPR019719">
    <property type="entry name" value="DUF2599"/>
</dbReference>